<dbReference type="EMBL" id="KK118579">
    <property type="protein sequence ID" value="KFM73329.1"/>
    <property type="molecule type" value="Genomic_DNA"/>
</dbReference>
<evidence type="ECO:0000313" key="3">
    <source>
        <dbReference type="Proteomes" id="UP000054359"/>
    </source>
</evidence>
<protein>
    <submittedName>
        <fullName evidence="2">Uncharacterized protein</fullName>
    </submittedName>
</protein>
<name>A0A087U7J0_STEMI</name>
<sequence length="813" mass="90833">MAPSLPKRKCISSKKRAKSSSDKINILKETPSAMRTNLTKPSAGFKKLPNVQRVNEACEDTHIVKPIVLFLSSEDNLNECTPSTLVRPRSPHLTLKKKISTRSRSIGERLRNQASDALSSVELIDSTYENDHSKIPVFATDTFDKEAEKMQDSDDNLKIIQMMSDKKIKSGRKQAILETRKRRGKKITVVPTCVISPDVRKNCPVSAKSTVEKIPYLEIPVEHCKNILKSTTKCVASKNVATRKIKLNQDGDLKGLLSGSVKKNKASFITKCNAKQQKIRQKLRCQVCNFPKNMKNQHLNCEKCNSSCKNLPDLQSKQLLKKASRVSKGKSKISSLRKCSAHEKNNKLKNNSTKICKELNKSVSSSKFREKLNMQESSNLPMNENVDVQVVKKKKCDKIPSKTKVVEEQHAFDIASNARSKSDCFKINSKCQTTTLSVVSRNQKTMNNIQHLSKKEVCKDKILPLKKYSSNDNNKKKIVKVNLKVKSSKIAKHDTKRYPCNIEIAKKNKVALQAKKKCRTQSNPQITKKCSRVDVIKKSRKKASIQIAKCASKVSSANKNILKGKNKVTKQHYKLLHGVSSEVDDSSTAFMNQNANITKKRKWDSVEDECEENCAKRNRSKRLYIKAKKQTFSKQVKREPCEASHSDAVLNKCSDSHLLDCVNNLSVKCVENSSAESSVCNLETSLESKDNMLELATWNNFEGCSNDVSTPKEAEEMLGVSNEEIVSFNCNVCAKTLSCTYCGFASHLYSHFNQESNEKHSSGSIILKPLIESVVSLAFPAGNPQINSVVSLASQSSIDNDKPLSSSLTKSSS</sequence>
<proteinExistence type="predicted"/>
<keyword evidence="3" id="KW-1185">Reference proteome</keyword>
<reference evidence="2 3" key="1">
    <citation type="submission" date="2013-11" db="EMBL/GenBank/DDBJ databases">
        <title>Genome sequencing of Stegodyphus mimosarum.</title>
        <authorList>
            <person name="Bechsgaard J."/>
        </authorList>
    </citation>
    <scope>NUCLEOTIDE SEQUENCE [LARGE SCALE GENOMIC DNA]</scope>
</reference>
<dbReference type="Proteomes" id="UP000054359">
    <property type="component" value="Unassembled WGS sequence"/>
</dbReference>
<evidence type="ECO:0000313" key="2">
    <source>
        <dbReference type="EMBL" id="KFM73329.1"/>
    </source>
</evidence>
<dbReference type="AlphaFoldDB" id="A0A087U7J0"/>
<feature type="non-terminal residue" evidence="2">
    <location>
        <position position="813"/>
    </location>
</feature>
<feature type="region of interest" description="Disordered" evidence="1">
    <location>
        <begin position="1"/>
        <end position="22"/>
    </location>
</feature>
<evidence type="ECO:0000256" key="1">
    <source>
        <dbReference type="SAM" id="MobiDB-lite"/>
    </source>
</evidence>
<accession>A0A087U7J0</accession>
<feature type="compositionally biased region" description="Basic residues" evidence="1">
    <location>
        <begin position="1"/>
        <end position="18"/>
    </location>
</feature>
<gene>
    <name evidence="2" type="ORF">X975_09765</name>
</gene>
<organism evidence="2 3">
    <name type="scientific">Stegodyphus mimosarum</name>
    <name type="common">African social velvet spider</name>
    <dbReference type="NCBI Taxonomy" id="407821"/>
    <lineage>
        <taxon>Eukaryota</taxon>
        <taxon>Metazoa</taxon>
        <taxon>Ecdysozoa</taxon>
        <taxon>Arthropoda</taxon>
        <taxon>Chelicerata</taxon>
        <taxon>Arachnida</taxon>
        <taxon>Araneae</taxon>
        <taxon>Araneomorphae</taxon>
        <taxon>Entelegynae</taxon>
        <taxon>Eresoidea</taxon>
        <taxon>Eresidae</taxon>
        <taxon>Stegodyphus</taxon>
    </lineage>
</organism>